<dbReference type="PRINTS" id="PR00698">
    <property type="entry name" value="TMPROTEINSRG"/>
</dbReference>
<feature type="transmembrane region" description="Helical" evidence="6">
    <location>
        <begin position="60"/>
        <end position="80"/>
    </location>
</feature>
<feature type="transmembrane region" description="Helical" evidence="6">
    <location>
        <begin position="140"/>
        <end position="167"/>
    </location>
</feature>
<dbReference type="InterPro" id="IPR000609">
    <property type="entry name" value="7TM_GPCR_serpentine_rcpt_Srg"/>
</dbReference>
<proteinExistence type="inferred from homology"/>
<accession>A0A9P1IUP6</accession>
<keyword evidence="3 6" id="KW-0812">Transmembrane</keyword>
<dbReference type="EMBL" id="CANHGI010000005">
    <property type="protein sequence ID" value="CAI5452495.1"/>
    <property type="molecule type" value="Genomic_DNA"/>
</dbReference>
<feature type="transmembrane region" description="Helical" evidence="6">
    <location>
        <begin position="227"/>
        <end position="246"/>
    </location>
</feature>
<evidence type="ECO:0000256" key="6">
    <source>
        <dbReference type="RuleBase" id="RU280813"/>
    </source>
</evidence>
<comment type="caution">
    <text evidence="7">The sequence shown here is derived from an EMBL/GenBank/DDBJ whole genome shotgun (WGS) entry which is preliminary data.</text>
</comment>
<keyword evidence="5 6" id="KW-0472">Membrane</keyword>
<dbReference type="GO" id="GO:0007606">
    <property type="term" value="P:sensory perception of chemical stimulus"/>
    <property type="evidence" value="ECO:0007669"/>
    <property type="project" value="UniProtKB-UniRule"/>
</dbReference>
<evidence type="ECO:0000256" key="4">
    <source>
        <dbReference type="ARBA" id="ARBA00022989"/>
    </source>
</evidence>
<dbReference type="PANTHER" id="PTHR31627">
    <property type="entry name" value="SERPENTINE RECEPTOR CLASS GAMMA-RELATED"/>
    <property type="match status" value="1"/>
</dbReference>
<dbReference type="Gene3D" id="1.20.1070.10">
    <property type="entry name" value="Rhodopsin 7-helix transmembrane proteins"/>
    <property type="match status" value="1"/>
</dbReference>
<evidence type="ECO:0000256" key="3">
    <source>
        <dbReference type="ARBA" id="ARBA00022692"/>
    </source>
</evidence>
<reference evidence="7" key="1">
    <citation type="submission" date="2022-11" db="EMBL/GenBank/DDBJ databases">
        <authorList>
            <person name="Kikuchi T."/>
        </authorList>
    </citation>
    <scope>NUCLEOTIDE SEQUENCE</scope>
    <source>
        <strain evidence="7">PS1010</strain>
    </source>
</reference>
<sequence length="314" mass="36609">MTNNTCSLLSEGEKFARYGFLAILVLPLTFIYIRILMVMTRKSTSIYTDSFYSIYRIDGVVSVSYNLISYSLIRLIIYITPYCNFIMDMFSTPSWLLTSYFFFYLFFQFMKVLSTVTICANRLTSVTIPVKHTYFWKTYFWHILFLQILISVVCSFPILQGPAYIIFRDGKGTMTIVRNFSFIGPNTLRITLLLPSIVFVMATNILIIKKLPKNMRHVENSMSISTLFISFGFILNLVPVFGIYLIDQNYLNENPTFSAIYSIVYLFCTDFYMISGPIVLLVVDKKLRKRTTTWKKVDSNMIWVQKQTNSRINN</sequence>
<feature type="transmembrane region" description="Helical" evidence="6">
    <location>
        <begin position="18"/>
        <end position="39"/>
    </location>
</feature>
<keyword evidence="8" id="KW-1185">Reference proteome</keyword>
<feature type="transmembrane region" description="Helical" evidence="6">
    <location>
        <begin position="100"/>
        <end position="120"/>
    </location>
</feature>
<gene>
    <name evidence="7" type="ORF">CAMP_LOCUS15132</name>
</gene>
<organism evidence="7 8">
    <name type="scientific">Caenorhabditis angaria</name>
    <dbReference type="NCBI Taxonomy" id="860376"/>
    <lineage>
        <taxon>Eukaryota</taxon>
        <taxon>Metazoa</taxon>
        <taxon>Ecdysozoa</taxon>
        <taxon>Nematoda</taxon>
        <taxon>Chromadorea</taxon>
        <taxon>Rhabditida</taxon>
        <taxon>Rhabditina</taxon>
        <taxon>Rhabditomorpha</taxon>
        <taxon>Rhabditoidea</taxon>
        <taxon>Rhabditidae</taxon>
        <taxon>Peloderinae</taxon>
        <taxon>Caenorhabditis</taxon>
    </lineage>
</organism>
<comment type="subcellular location">
    <subcellularLocation>
        <location evidence="1">Membrane</location>
        <topology evidence="1">Multi-pass membrane protein</topology>
    </subcellularLocation>
</comment>
<protein>
    <recommendedName>
        <fullName evidence="6">Serpentine receptor class gamma</fullName>
    </recommendedName>
</protein>
<evidence type="ECO:0000256" key="2">
    <source>
        <dbReference type="ARBA" id="ARBA00005692"/>
    </source>
</evidence>
<dbReference type="Proteomes" id="UP001152747">
    <property type="component" value="Unassembled WGS sequence"/>
</dbReference>
<dbReference type="GO" id="GO:0016020">
    <property type="term" value="C:membrane"/>
    <property type="evidence" value="ECO:0007669"/>
    <property type="project" value="UniProtKB-SubCell"/>
</dbReference>
<feature type="transmembrane region" description="Helical" evidence="6">
    <location>
        <begin position="187"/>
        <end position="207"/>
    </location>
</feature>
<evidence type="ECO:0000313" key="7">
    <source>
        <dbReference type="EMBL" id="CAI5452495.1"/>
    </source>
</evidence>
<comment type="similarity">
    <text evidence="2 6">Belongs to the nematode receptor-like protein srg family.</text>
</comment>
<dbReference type="InterPro" id="IPR051119">
    <property type="entry name" value="Nematode_SR-like"/>
</dbReference>
<dbReference type="Pfam" id="PF02118">
    <property type="entry name" value="Srg"/>
    <property type="match status" value="1"/>
</dbReference>
<name>A0A9P1IUP6_9PELO</name>
<evidence type="ECO:0000256" key="5">
    <source>
        <dbReference type="ARBA" id="ARBA00023136"/>
    </source>
</evidence>
<keyword evidence="4 6" id="KW-1133">Transmembrane helix</keyword>
<feature type="transmembrane region" description="Helical" evidence="6">
    <location>
        <begin position="258"/>
        <end position="283"/>
    </location>
</feature>
<evidence type="ECO:0000313" key="8">
    <source>
        <dbReference type="Proteomes" id="UP001152747"/>
    </source>
</evidence>
<dbReference type="GO" id="GO:0004888">
    <property type="term" value="F:transmembrane signaling receptor activity"/>
    <property type="evidence" value="ECO:0007669"/>
    <property type="project" value="InterPro"/>
</dbReference>
<dbReference type="AlphaFoldDB" id="A0A9P1IUP6"/>
<dbReference type="PANTHER" id="PTHR31627:SF41">
    <property type="entry name" value="SERPENTINE RECEPTOR CLASS GAMMA"/>
    <property type="match status" value="1"/>
</dbReference>
<evidence type="ECO:0000256" key="1">
    <source>
        <dbReference type="ARBA" id="ARBA00004141"/>
    </source>
</evidence>